<accession>A0A9Q8SNQ8</accession>
<keyword evidence="2" id="KW-1185">Reference proteome</keyword>
<dbReference type="EMBL" id="CP019475">
    <property type="protein sequence ID" value="UQC80653.1"/>
    <property type="molecule type" value="Genomic_DNA"/>
</dbReference>
<sequence length="183" mass="21404">MGSLSGPAATALPYWQVNVPTDRRTDECPEGLRNLSAKDVGILSTPDAAYNRQTWTEVRRLVETNRLDLFQRVPSELRRYRLFIHHLIKEHGSVMNFVLRQRLGWEEPLRATEEKAREEIDRFVEGTFRARTEPDTVIWFKNWRSLKSVHAVEHFHVMLFDPDPAFIREITNGDVPQCDKFEA</sequence>
<protein>
    <recommendedName>
        <fullName evidence="3">N-acetylglucosamine-induced protein 1</fullName>
    </recommendedName>
</protein>
<dbReference type="GO" id="GO:0006044">
    <property type="term" value="P:N-acetylglucosamine metabolic process"/>
    <property type="evidence" value="ECO:0007669"/>
    <property type="project" value="TreeGrafter"/>
</dbReference>
<dbReference type="AlphaFoldDB" id="A0A9Q8SNQ8"/>
<dbReference type="Proteomes" id="UP000830671">
    <property type="component" value="Chromosome 3"/>
</dbReference>
<dbReference type="KEGG" id="clup:CLUP02_06137"/>
<proteinExistence type="predicted"/>
<name>A0A9Q8SNQ8_9PEZI</name>
<evidence type="ECO:0000313" key="1">
    <source>
        <dbReference type="EMBL" id="UQC80653.1"/>
    </source>
</evidence>
<reference evidence="1" key="1">
    <citation type="journal article" date="2021" name="Mol. Plant Microbe Interact.">
        <title>Complete Genome Sequence of the Plant-Pathogenic Fungus Colletotrichum lupini.</title>
        <authorList>
            <person name="Baroncelli R."/>
            <person name="Pensec F."/>
            <person name="Da Lio D."/>
            <person name="Boufleur T."/>
            <person name="Vicente I."/>
            <person name="Sarrocco S."/>
            <person name="Picot A."/>
            <person name="Baraldi E."/>
            <person name="Sukno S."/>
            <person name="Thon M."/>
            <person name="Le Floch G."/>
        </authorList>
    </citation>
    <scope>NUCLEOTIDE SEQUENCE</scope>
    <source>
        <strain evidence="1">IMI 504893</strain>
    </source>
</reference>
<dbReference type="InterPro" id="IPR022036">
    <property type="entry name" value="DUF3605"/>
</dbReference>
<evidence type="ECO:0008006" key="3">
    <source>
        <dbReference type="Google" id="ProtNLM"/>
    </source>
</evidence>
<dbReference type="Pfam" id="PF12239">
    <property type="entry name" value="DUF3605"/>
    <property type="match status" value="2"/>
</dbReference>
<evidence type="ECO:0000313" key="2">
    <source>
        <dbReference type="Proteomes" id="UP000830671"/>
    </source>
</evidence>
<dbReference type="GeneID" id="73340150"/>
<organism evidence="1 2">
    <name type="scientific">Colletotrichum lupini</name>
    <dbReference type="NCBI Taxonomy" id="145971"/>
    <lineage>
        <taxon>Eukaryota</taxon>
        <taxon>Fungi</taxon>
        <taxon>Dikarya</taxon>
        <taxon>Ascomycota</taxon>
        <taxon>Pezizomycotina</taxon>
        <taxon>Sordariomycetes</taxon>
        <taxon>Hypocreomycetidae</taxon>
        <taxon>Glomerellales</taxon>
        <taxon>Glomerellaceae</taxon>
        <taxon>Colletotrichum</taxon>
        <taxon>Colletotrichum acutatum species complex</taxon>
    </lineage>
</organism>
<dbReference type="PANTHER" id="PTHR35020:SF4">
    <property type="entry name" value="N-ACETYLGLUCOSAMINE-INDUCED PROTEIN 1"/>
    <property type="match status" value="1"/>
</dbReference>
<gene>
    <name evidence="1" type="ORF">CLUP02_06137</name>
</gene>
<dbReference type="PANTHER" id="PTHR35020">
    <property type="entry name" value="N-ACETYLGLUCOSAMINE-INDUCED PROTEIN 1"/>
    <property type="match status" value="1"/>
</dbReference>
<dbReference type="GO" id="GO:0005737">
    <property type="term" value="C:cytoplasm"/>
    <property type="evidence" value="ECO:0007669"/>
    <property type="project" value="TreeGrafter"/>
</dbReference>
<dbReference type="RefSeq" id="XP_049142283.1">
    <property type="nucleotide sequence ID" value="XM_049285140.1"/>
</dbReference>